<name>A0A6G9QJ41_9GAMM</name>
<protein>
    <submittedName>
        <fullName evidence="1">Uncharacterized protein</fullName>
    </submittedName>
</protein>
<dbReference type="EMBL" id="CP050313">
    <property type="protein sequence ID" value="QIR14574.1"/>
    <property type="molecule type" value="Genomic_DNA"/>
</dbReference>
<evidence type="ECO:0000313" key="1">
    <source>
        <dbReference type="EMBL" id="QIR14574.1"/>
    </source>
</evidence>
<organism evidence="1 2">
    <name type="scientific">Shewanella aestuarii</name>
    <dbReference type="NCBI Taxonomy" id="1028752"/>
    <lineage>
        <taxon>Bacteria</taxon>
        <taxon>Pseudomonadati</taxon>
        <taxon>Pseudomonadota</taxon>
        <taxon>Gammaproteobacteria</taxon>
        <taxon>Alteromonadales</taxon>
        <taxon>Shewanellaceae</taxon>
        <taxon>Shewanella</taxon>
    </lineage>
</organism>
<keyword evidence="2" id="KW-1185">Reference proteome</keyword>
<accession>A0A6G9QJ41</accession>
<sequence>MNELKVAICYQKVASLINKGELCAADLKCLDKETKKAIWKICLVHCQQKIHCNKLTYEAMNEHEIA</sequence>
<dbReference type="AlphaFoldDB" id="A0A6G9QJ41"/>
<evidence type="ECO:0000313" key="2">
    <source>
        <dbReference type="Proteomes" id="UP000502608"/>
    </source>
</evidence>
<dbReference type="RefSeq" id="WP_167677472.1">
    <property type="nucleotide sequence ID" value="NZ_CP050313.1"/>
</dbReference>
<proteinExistence type="predicted"/>
<dbReference type="KEGG" id="saes:HBH39_08815"/>
<reference evidence="1 2" key="1">
    <citation type="submission" date="2020-03" db="EMBL/GenBank/DDBJ databases">
        <title>Complete genome sequence of Shewanella sp.</title>
        <authorList>
            <person name="Kim Y.-S."/>
            <person name="Kim S.-J."/>
            <person name="Jung H.-K."/>
            <person name="Kim K.-H."/>
        </authorList>
    </citation>
    <scope>NUCLEOTIDE SEQUENCE [LARGE SCALE GENOMIC DNA]</scope>
    <source>
        <strain evidence="1 2">PN3F2</strain>
    </source>
</reference>
<gene>
    <name evidence="1" type="ORF">HBH39_08815</name>
</gene>
<dbReference type="Proteomes" id="UP000502608">
    <property type="component" value="Chromosome"/>
</dbReference>